<dbReference type="AlphaFoldDB" id="A0A4D4MFC5"/>
<evidence type="ECO:0000313" key="2">
    <source>
        <dbReference type="Proteomes" id="UP000299211"/>
    </source>
</evidence>
<sequence length="128" mass="13236">MQVVVESGVHEDPLEQGDEGVRLVRLQPAEQPGLEVVDQGLGLGVQAAAGREYVDGVGAAVGGMAAALHQAALLHLVDQADHHVAVHVQRPGELVLTEAVLLDQQVEQAELAGWMPSGASTSTSCSCT</sequence>
<gene>
    <name evidence="1" type="ORF">SAV31267_001480</name>
</gene>
<proteinExistence type="predicted"/>
<evidence type="ECO:0000313" key="1">
    <source>
        <dbReference type="EMBL" id="GDY70663.1"/>
    </source>
</evidence>
<dbReference type="EMBL" id="BJHY01000001">
    <property type="protein sequence ID" value="GDY70663.1"/>
    <property type="molecule type" value="Genomic_DNA"/>
</dbReference>
<accession>A0A4D4MFC5</accession>
<organism evidence="1 2">
    <name type="scientific">Streptomyces avermitilis</name>
    <dbReference type="NCBI Taxonomy" id="33903"/>
    <lineage>
        <taxon>Bacteria</taxon>
        <taxon>Bacillati</taxon>
        <taxon>Actinomycetota</taxon>
        <taxon>Actinomycetes</taxon>
        <taxon>Kitasatosporales</taxon>
        <taxon>Streptomycetaceae</taxon>
        <taxon>Streptomyces</taxon>
    </lineage>
</organism>
<protein>
    <submittedName>
        <fullName evidence="1">Uncharacterized protein</fullName>
    </submittedName>
</protein>
<comment type="caution">
    <text evidence="1">The sequence shown here is derived from an EMBL/GenBank/DDBJ whole genome shotgun (WGS) entry which is preliminary data.</text>
</comment>
<name>A0A4D4MFC5_STRAX</name>
<reference evidence="1 2" key="1">
    <citation type="submission" date="2019-04" db="EMBL/GenBank/DDBJ databases">
        <title>Draft genome sequences of Streptomyces avermitilis ATCC 31267.</title>
        <authorList>
            <person name="Komaki H."/>
            <person name="Tamura T."/>
            <person name="Hosoyama A."/>
        </authorList>
    </citation>
    <scope>NUCLEOTIDE SEQUENCE [LARGE SCALE GENOMIC DNA]</scope>
    <source>
        <strain evidence="1 2">ATCC 31267</strain>
    </source>
</reference>
<dbReference type="Proteomes" id="UP000299211">
    <property type="component" value="Unassembled WGS sequence"/>
</dbReference>